<evidence type="ECO:0000256" key="1">
    <source>
        <dbReference type="ARBA" id="ARBA00006432"/>
    </source>
</evidence>
<dbReference type="InterPro" id="IPR025110">
    <property type="entry name" value="AMP-bd_C"/>
</dbReference>
<dbReference type="OMA" id="ICCRGYN"/>
<gene>
    <name evidence="6" type="primary">4cl3</name>
    <name evidence="6" type="ORF">PPL_10214</name>
</gene>
<dbReference type="GeneID" id="31365685"/>
<dbReference type="SUPFAM" id="SSF56801">
    <property type="entry name" value="Acetyl-CoA synthetase-like"/>
    <property type="match status" value="1"/>
</dbReference>
<dbReference type="PANTHER" id="PTHR43201">
    <property type="entry name" value="ACYL-COA SYNTHETASE"/>
    <property type="match status" value="1"/>
</dbReference>
<feature type="region of interest" description="Disordered" evidence="3">
    <location>
        <begin position="348"/>
        <end position="369"/>
    </location>
</feature>
<dbReference type="Gene3D" id="3.40.50.12780">
    <property type="entry name" value="N-terminal domain of ligase-like"/>
    <property type="match status" value="1"/>
</dbReference>
<dbReference type="GO" id="GO:0031956">
    <property type="term" value="F:medium-chain fatty acid-CoA ligase activity"/>
    <property type="evidence" value="ECO:0007669"/>
    <property type="project" value="TreeGrafter"/>
</dbReference>
<evidence type="ECO:0000256" key="3">
    <source>
        <dbReference type="SAM" id="MobiDB-lite"/>
    </source>
</evidence>
<dbReference type="PROSITE" id="PS00455">
    <property type="entry name" value="AMP_BINDING"/>
    <property type="match status" value="1"/>
</dbReference>
<dbReference type="InterPro" id="IPR020845">
    <property type="entry name" value="AMP-binding_CS"/>
</dbReference>
<dbReference type="RefSeq" id="XP_020428581.1">
    <property type="nucleotide sequence ID" value="XM_020580996.1"/>
</dbReference>
<dbReference type="EMBL" id="ADBJ01000047">
    <property type="protein sequence ID" value="EFA76449.1"/>
    <property type="molecule type" value="Genomic_DNA"/>
</dbReference>
<evidence type="ECO:0000313" key="6">
    <source>
        <dbReference type="EMBL" id="EFA76449.1"/>
    </source>
</evidence>
<comment type="similarity">
    <text evidence="1">Belongs to the ATP-dependent AMP-binding enzyme family.</text>
</comment>
<dbReference type="PANTHER" id="PTHR43201:SF5">
    <property type="entry name" value="MEDIUM-CHAIN ACYL-COA LIGASE ACSF2, MITOCHONDRIAL"/>
    <property type="match status" value="1"/>
</dbReference>
<feature type="compositionally biased region" description="Basic and acidic residues" evidence="3">
    <location>
        <begin position="360"/>
        <end position="369"/>
    </location>
</feature>
<dbReference type="GO" id="GO:0006631">
    <property type="term" value="P:fatty acid metabolic process"/>
    <property type="evidence" value="ECO:0007669"/>
    <property type="project" value="TreeGrafter"/>
</dbReference>
<dbReference type="InterPro" id="IPR042099">
    <property type="entry name" value="ANL_N_sf"/>
</dbReference>
<evidence type="ECO:0000259" key="4">
    <source>
        <dbReference type="Pfam" id="PF00501"/>
    </source>
</evidence>
<evidence type="ECO:0000313" key="7">
    <source>
        <dbReference type="Proteomes" id="UP000001396"/>
    </source>
</evidence>
<dbReference type="AlphaFoldDB" id="D3BQM9"/>
<dbReference type="STRING" id="670386.D3BQM9"/>
<dbReference type="Pfam" id="PF13193">
    <property type="entry name" value="AMP-binding_C"/>
    <property type="match status" value="1"/>
</dbReference>
<feature type="domain" description="AMP-binding enzyme C-terminal" evidence="5">
    <location>
        <begin position="460"/>
        <end position="535"/>
    </location>
</feature>
<dbReference type="InterPro" id="IPR000873">
    <property type="entry name" value="AMP-dep_synth/lig_dom"/>
</dbReference>
<feature type="domain" description="AMP-dependent synthetase/ligase" evidence="4">
    <location>
        <begin position="33"/>
        <end position="411"/>
    </location>
</feature>
<sequence length="562" mass="63036">MVIPKGGLSVVIGDQTCELSQKTVYELLLDTKDRFPERIAVVFSQQNIRLTYTEFLREVEAMAAGLLAIGVKKGDRLGIWSPNRVEWLITQFSSALIGAILVNINPAYRLSELEYALNKVGCSTLVVARSFKTSKYIEMLCELAPEIRVSTNKLPLTCKRLPSLRRLIEIDTGCKKTEHVSGITEFSDLMKLGKQHLTNKLGGHLGIRAIARQNRCEEPINIQFTSGTTGNPKSATLTHKNIVNNALFMTRTLKMSEVDAMCIPVPLYHCFGMVMSVLVCVMVGAKLVFPGEAFDPKQTLAAVEKERCTALQGVPTMFIAELEHCEKYDLRSLRTGIMAGSPCPVETMKSRHRQSHSKRKSTDSLEKRTTTVGRCQPHLEVKLVGEDGKIVKVGEIGEIWVRGYSVMLGYWGEPAGRNGLHDGWMATGDLGTFDEEGYCSVIGRLKDMVIRGGENVYPREIEEFLFKHPKIQTVQVFGVPDEKYGEELCAWIILKHDEQSTEDEIKQFCKGQISHFKIPKYIKFVKDMPLTVTGKVQKFVMREMMNNELLAMKPVVIPKAKL</sequence>
<dbReference type="InterPro" id="IPR045851">
    <property type="entry name" value="AMP-bd_C_sf"/>
</dbReference>
<evidence type="ECO:0000256" key="2">
    <source>
        <dbReference type="ARBA" id="ARBA00022598"/>
    </source>
</evidence>
<evidence type="ECO:0000259" key="5">
    <source>
        <dbReference type="Pfam" id="PF13193"/>
    </source>
</evidence>
<dbReference type="Gene3D" id="3.40.50.980">
    <property type="match status" value="1"/>
</dbReference>
<dbReference type="InParanoid" id="D3BQM9"/>
<dbReference type="Gene3D" id="3.30.300.30">
    <property type="match status" value="1"/>
</dbReference>
<name>D3BQM9_HETP5</name>
<comment type="caution">
    <text evidence="6">The sequence shown here is derived from an EMBL/GenBank/DDBJ whole genome shotgun (WGS) entry which is preliminary data.</text>
</comment>
<dbReference type="Proteomes" id="UP000001396">
    <property type="component" value="Unassembled WGS sequence"/>
</dbReference>
<proteinExistence type="inferred from homology"/>
<protein>
    <submittedName>
        <fullName evidence="6">4-coumarate-CoA ligase</fullName>
    </submittedName>
</protein>
<accession>D3BQM9</accession>
<dbReference type="FunFam" id="3.30.300.30:FF:000008">
    <property type="entry name" value="2,3-dihydroxybenzoate-AMP ligase"/>
    <property type="match status" value="1"/>
</dbReference>
<keyword evidence="2 6" id="KW-0436">Ligase</keyword>
<organism evidence="6 7">
    <name type="scientific">Heterostelium pallidum (strain ATCC 26659 / Pp 5 / PN500)</name>
    <name type="common">Cellular slime mold</name>
    <name type="synonym">Polysphondylium pallidum</name>
    <dbReference type="NCBI Taxonomy" id="670386"/>
    <lineage>
        <taxon>Eukaryota</taxon>
        <taxon>Amoebozoa</taxon>
        <taxon>Evosea</taxon>
        <taxon>Eumycetozoa</taxon>
        <taxon>Dictyostelia</taxon>
        <taxon>Acytosteliales</taxon>
        <taxon>Acytosteliaceae</taxon>
        <taxon>Heterostelium</taxon>
    </lineage>
</organism>
<keyword evidence="7" id="KW-1185">Reference proteome</keyword>
<reference evidence="6 7" key="1">
    <citation type="journal article" date="2011" name="Genome Res.">
        <title>Phylogeny-wide analysis of social amoeba genomes highlights ancient origins for complex intercellular communication.</title>
        <authorList>
            <person name="Heidel A.J."/>
            <person name="Lawal H.M."/>
            <person name="Felder M."/>
            <person name="Schilde C."/>
            <person name="Helps N.R."/>
            <person name="Tunggal B."/>
            <person name="Rivero F."/>
            <person name="John U."/>
            <person name="Schleicher M."/>
            <person name="Eichinger L."/>
            <person name="Platzer M."/>
            <person name="Noegel A.A."/>
            <person name="Schaap P."/>
            <person name="Gloeckner G."/>
        </authorList>
    </citation>
    <scope>NUCLEOTIDE SEQUENCE [LARGE SCALE GENOMIC DNA]</scope>
    <source>
        <strain evidence="7">ATCC 26659 / Pp 5 / PN500</strain>
    </source>
</reference>
<dbReference type="Pfam" id="PF00501">
    <property type="entry name" value="AMP-binding"/>
    <property type="match status" value="1"/>
</dbReference>
<feature type="compositionally biased region" description="Basic residues" evidence="3">
    <location>
        <begin position="350"/>
        <end position="359"/>
    </location>
</feature>